<feature type="domain" description="Integral membrane bound transporter" evidence="7">
    <location>
        <begin position="688"/>
        <end position="824"/>
    </location>
</feature>
<feature type="transmembrane region" description="Helical" evidence="6">
    <location>
        <begin position="806"/>
        <end position="829"/>
    </location>
</feature>
<keyword evidence="4 6" id="KW-0472">Membrane</keyword>
<sequence>MSSESAMSGPTTPQAHRKGSRTKRKLKNGTFIIAGTGERVRRQITLRNPSFYDGSSRTNSGDGDHFQYRRQNSQAGTFRTTVDNTKQALKAFWQFAKSPTGRAIFKCSLAYLLGSMATFLPFLSTWLGTQNDGKHMVATITVYFHPGRSMGSMIEGDMLAWGAFIYAAFICISSMAVSVVCESQLDLIELGYALVLIVFCGGGLGFVGWTKLKYNTPLVSVACSLTSLAIITVLTKENAVQTAVFSNNKIVQVLKMTILGVAATTAVNLLVFPVSARTALRENMIGTTDSFGDMLATITRGFLSGSETDLRSSAFNDALKRYRSSYTLLTKNLQEAKLEHYVLGTEEAYRLEDKLVNCMRRLQQSIGGLRSAATTQFALIKETGNGTTSSANVRFAVPEIQDEPTARNRPDRFAVLSAIDEASEESSGDDIQNSTKFQRINSFSSATGMKAPSAKTPSEIFTRFITHLGPSMKSLAYTLSEILQELPFGPGPDYKIAINEQFRQSLSEALKLYSEARAEALRELYKNKDLEKDRPESIEADFEEVAASCGHFSFSLQDFATEMQIYLSILEELKEEAERPNRRSWEWLRFWRHGRTRKPSLDPEAEALIEQPPDPSAVPKDLPELIIRRESTNWKGKSEEGGLKERVFRKVFHVARFMRRDDIRFALKVGIGAALLASLAFIPATRPYYQHWRGEWGLLSFMLVCNMTVGASNTTGWARFTGTILGAVASIFVWLACQGNPYALIFCTWIFSLVCFYFIVAAGKGPFGRFTILTYNLSVLYAYSLSVRQGEDDSDEGGVNPVITEIALHRLVAVFLGILWGLVITRIIWPISARRKFKTGLSILWLRMGLIWKRDPLSMLLEGESSHAYMNLREEFALQGYIARLDGLRSAAMSEFELRGPFRSKEYARVMEATTKMLDAFHAMNVIIQKDSSVSEGERILLEYTAKERAQLCSRISHLFSVLASSMKLEYPINDGLPSAITSRDRFLAKIFQYRKEVASLENGEGEEGEERKVVAKDEDYALLYAYALVTGQLAEELKKVEKEIEELFGVMDEDLIRLQ</sequence>
<feature type="compositionally biased region" description="Polar residues" evidence="5">
    <location>
        <begin position="47"/>
        <end position="61"/>
    </location>
</feature>
<dbReference type="InterPro" id="IPR049453">
    <property type="entry name" value="Memb_transporter_dom"/>
</dbReference>
<feature type="compositionally biased region" description="Basic residues" evidence="5">
    <location>
        <begin position="15"/>
        <end position="27"/>
    </location>
</feature>
<evidence type="ECO:0000256" key="2">
    <source>
        <dbReference type="ARBA" id="ARBA00022692"/>
    </source>
</evidence>
<protein>
    <recommendedName>
        <fullName evidence="7">Integral membrane bound transporter domain-containing protein</fullName>
    </recommendedName>
</protein>
<gene>
    <name evidence="8" type="ORF">PVAG01_03671</name>
</gene>
<feature type="transmembrane region" description="Helical" evidence="6">
    <location>
        <begin position="158"/>
        <end position="178"/>
    </location>
</feature>
<dbReference type="PANTHER" id="PTHR47804">
    <property type="entry name" value="60S RIBOSOMAL PROTEIN L19"/>
    <property type="match status" value="1"/>
</dbReference>
<dbReference type="PANTHER" id="PTHR47804:SF1">
    <property type="entry name" value="DUF2421 DOMAIN-CONTAINING PROTEIN"/>
    <property type="match status" value="1"/>
</dbReference>
<feature type="transmembrane region" description="Helical" evidence="6">
    <location>
        <begin position="742"/>
        <end position="760"/>
    </location>
</feature>
<keyword evidence="2 6" id="KW-0812">Transmembrane</keyword>
<dbReference type="Pfam" id="PF13515">
    <property type="entry name" value="FUSC_2"/>
    <property type="match status" value="1"/>
</dbReference>
<name>A0ABR4PM29_9HELO</name>
<feature type="compositionally biased region" description="Polar residues" evidence="5">
    <location>
        <begin position="1"/>
        <end position="14"/>
    </location>
</feature>
<evidence type="ECO:0000313" key="9">
    <source>
        <dbReference type="Proteomes" id="UP001629113"/>
    </source>
</evidence>
<evidence type="ECO:0000313" key="8">
    <source>
        <dbReference type="EMBL" id="KAL3424390.1"/>
    </source>
</evidence>
<evidence type="ECO:0000256" key="5">
    <source>
        <dbReference type="SAM" id="MobiDB-lite"/>
    </source>
</evidence>
<comment type="subcellular location">
    <subcellularLocation>
        <location evidence="1">Membrane</location>
        <topology evidence="1">Multi-pass membrane protein</topology>
    </subcellularLocation>
</comment>
<evidence type="ECO:0000259" key="7">
    <source>
        <dbReference type="Pfam" id="PF13515"/>
    </source>
</evidence>
<evidence type="ECO:0000256" key="1">
    <source>
        <dbReference type="ARBA" id="ARBA00004141"/>
    </source>
</evidence>
<organism evidence="8 9">
    <name type="scientific">Phlyctema vagabunda</name>
    <dbReference type="NCBI Taxonomy" id="108571"/>
    <lineage>
        <taxon>Eukaryota</taxon>
        <taxon>Fungi</taxon>
        <taxon>Dikarya</taxon>
        <taxon>Ascomycota</taxon>
        <taxon>Pezizomycotina</taxon>
        <taxon>Leotiomycetes</taxon>
        <taxon>Helotiales</taxon>
        <taxon>Dermateaceae</taxon>
        <taxon>Phlyctema</taxon>
    </lineage>
</organism>
<feature type="region of interest" description="Disordered" evidence="5">
    <location>
        <begin position="47"/>
        <end position="67"/>
    </location>
</feature>
<feature type="region of interest" description="Disordered" evidence="5">
    <location>
        <begin position="1"/>
        <end position="28"/>
    </location>
</feature>
<evidence type="ECO:0000256" key="6">
    <source>
        <dbReference type="SAM" id="Phobius"/>
    </source>
</evidence>
<keyword evidence="9" id="KW-1185">Reference proteome</keyword>
<proteinExistence type="predicted"/>
<dbReference type="EMBL" id="JBFCZG010000003">
    <property type="protein sequence ID" value="KAL3424390.1"/>
    <property type="molecule type" value="Genomic_DNA"/>
</dbReference>
<evidence type="ECO:0000256" key="3">
    <source>
        <dbReference type="ARBA" id="ARBA00022989"/>
    </source>
</evidence>
<feature type="transmembrane region" description="Helical" evidence="6">
    <location>
        <begin position="720"/>
        <end position="736"/>
    </location>
</feature>
<dbReference type="Proteomes" id="UP001629113">
    <property type="component" value="Unassembled WGS sequence"/>
</dbReference>
<feature type="transmembrane region" description="Helical" evidence="6">
    <location>
        <begin position="190"/>
        <end position="209"/>
    </location>
</feature>
<reference evidence="8 9" key="1">
    <citation type="submission" date="2024-06" db="EMBL/GenBank/DDBJ databases">
        <title>Complete genome of Phlyctema vagabunda strain 19-DSS-EL-015.</title>
        <authorList>
            <person name="Fiorenzani C."/>
        </authorList>
    </citation>
    <scope>NUCLEOTIDE SEQUENCE [LARGE SCALE GENOMIC DNA]</scope>
    <source>
        <strain evidence="8 9">19-DSS-EL-015</strain>
    </source>
</reference>
<dbReference type="InterPro" id="IPR052430">
    <property type="entry name" value="IVT-Associated"/>
</dbReference>
<keyword evidence="3 6" id="KW-1133">Transmembrane helix</keyword>
<evidence type="ECO:0000256" key="4">
    <source>
        <dbReference type="ARBA" id="ARBA00023136"/>
    </source>
</evidence>
<accession>A0ABR4PM29</accession>
<feature type="transmembrane region" description="Helical" evidence="6">
    <location>
        <begin position="767"/>
        <end position="786"/>
    </location>
</feature>
<comment type="caution">
    <text evidence="8">The sequence shown here is derived from an EMBL/GenBank/DDBJ whole genome shotgun (WGS) entry which is preliminary data.</text>
</comment>
<feature type="transmembrane region" description="Helical" evidence="6">
    <location>
        <begin position="109"/>
        <end position="127"/>
    </location>
</feature>
<feature type="transmembrane region" description="Helical" evidence="6">
    <location>
        <begin position="254"/>
        <end position="274"/>
    </location>
</feature>
<feature type="transmembrane region" description="Helical" evidence="6">
    <location>
        <begin position="665"/>
        <end position="684"/>
    </location>
</feature>